<feature type="region of interest" description="Disordered" evidence="1">
    <location>
        <begin position="1"/>
        <end position="31"/>
    </location>
</feature>
<evidence type="ECO:0000313" key="3">
    <source>
        <dbReference type="EMBL" id="EIE19043.1"/>
    </source>
</evidence>
<dbReference type="GO" id="GO:0003700">
    <property type="term" value="F:DNA-binding transcription factor activity"/>
    <property type="evidence" value="ECO:0007669"/>
    <property type="project" value="InterPro"/>
</dbReference>
<name>I0YKX4_COCSC</name>
<comment type="caution">
    <text evidence="3">The sequence shown here is derived from an EMBL/GenBank/DDBJ whole genome shotgun (WGS) entry which is preliminary data.</text>
</comment>
<dbReference type="EMBL" id="AGSI01000020">
    <property type="protein sequence ID" value="EIE19043.1"/>
    <property type="molecule type" value="Genomic_DNA"/>
</dbReference>
<feature type="compositionally biased region" description="Polar residues" evidence="1">
    <location>
        <begin position="55"/>
        <end position="71"/>
    </location>
</feature>
<dbReference type="KEGG" id="csl:COCSUDRAFT_44829"/>
<dbReference type="InterPro" id="IPR004827">
    <property type="entry name" value="bZIP"/>
</dbReference>
<dbReference type="PROSITE" id="PS00036">
    <property type="entry name" value="BZIP_BASIC"/>
    <property type="match status" value="1"/>
</dbReference>
<feature type="compositionally biased region" description="Basic residues" evidence="1">
    <location>
        <begin position="14"/>
        <end position="27"/>
    </location>
</feature>
<feature type="domain" description="BZIP" evidence="2">
    <location>
        <begin position="5"/>
        <end position="18"/>
    </location>
</feature>
<evidence type="ECO:0000259" key="2">
    <source>
        <dbReference type="PROSITE" id="PS00036"/>
    </source>
</evidence>
<keyword evidence="4" id="KW-1185">Reference proteome</keyword>
<dbReference type="Proteomes" id="UP000007264">
    <property type="component" value="Unassembled WGS sequence"/>
</dbReference>
<reference evidence="3 4" key="1">
    <citation type="journal article" date="2012" name="Genome Biol.">
        <title>The genome of the polar eukaryotic microalga coccomyxa subellipsoidea reveals traits of cold adaptation.</title>
        <authorList>
            <person name="Blanc G."/>
            <person name="Agarkova I."/>
            <person name="Grimwood J."/>
            <person name="Kuo A."/>
            <person name="Brueggeman A."/>
            <person name="Dunigan D."/>
            <person name="Gurnon J."/>
            <person name="Ladunga I."/>
            <person name="Lindquist E."/>
            <person name="Lucas S."/>
            <person name="Pangilinan J."/>
            <person name="Proschold T."/>
            <person name="Salamov A."/>
            <person name="Schmutz J."/>
            <person name="Weeks D."/>
            <person name="Yamada T."/>
            <person name="Claverie J.M."/>
            <person name="Grigoriev I."/>
            <person name="Van Etten J."/>
            <person name="Lomsadze A."/>
            <person name="Borodovsky M."/>
        </authorList>
    </citation>
    <scope>NUCLEOTIDE SEQUENCE [LARGE SCALE GENOMIC DNA]</scope>
    <source>
        <strain evidence="3 4">C-169</strain>
    </source>
</reference>
<sequence length="240" mass="26611">MADPREKNRIAQKAYRRRQKERHHATARHVEELSERVAALEMERGQLQRALETATGASQGSQPESSSRPLQGSDSIAISFRFGEAATQLQLTLGELSALQPDALKDIWKSVKDIEEREEGAVTNFVLINDLMERLRANVRSLHACTSFYVSYAYARVLSPVQLARFLVASYPMGPDMLSLMTCLAKQGNEPTTEELLNAARPGMASGSNLNLNLNAPLCEAGDWRQALVRPLREVHGKPA</sequence>
<dbReference type="Gene3D" id="1.20.5.170">
    <property type="match status" value="1"/>
</dbReference>
<dbReference type="OrthoDB" id="541027at2759"/>
<feature type="region of interest" description="Disordered" evidence="1">
    <location>
        <begin position="51"/>
        <end position="71"/>
    </location>
</feature>
<organism evidence="3 4">
    <name type="scientific">Coccomyxa subellipsoidea (strain C-169)</name>
    <name type="common">Green microalga</name>
    <dbReference type="NCBI Taxonomy" id="574566"/>
    <lineage>
        <taxon>Eukaryota</taxon>
        <taxon>Viridiplantae</taxon>
        <taxon>Chlorophyta</taxon>
        <taxon>core chlorophytes</taxon>
        <taxon>Trebouxiophyceae</taxon>
        <taxon>Trebouxiophyceae incertae sedis</taxon>
        <taxon>Coccomyxaceae</taxon>
        <taxon>Coccomyxa</taxon>
        <taxon>Coccomyxa subellipsoidea</taxon>
    </lineage>
</organism>
<protein>
    <recommendedName>
        <fullName evidence="2">BZIP domain-containing protein</fullName>
    </recommendedName>
</protein>
<dbReference type="RefSeq" id="XP_005643587.1">
    <property type="nucleotide sequence ID" value="XM_005643530.1"/>
</dbReference>
<proteinExistence type="predicted"/>
<dbReference type="CDD" id="cd14686">
    <property type="entry name" value="bZIP"/>
    <property type="match status" value="1"/>
</dbReference>
<dbReference type="GeneID" id="17036973"/>
<evidence type="ECO:0000313" key="4">
    <source>
        <dbReference type="Proteomes" id="UP000007264"/>
    </source>
</evidence>
<evidence type="ECO:0000256" key="1">
    <source>
        <dbReference type="SAM" id="MobiDB-lite"/>
    </source>
</evidence>
<accession>I0YKX4</accession>
<gene>
    <name evidence="3" type="ORF">COCSUDRAFT_44829</name>
</gene>
<dbReference type="AlphaFoldDB" id="I0YKX4"/>